<feature type="region of interest" description="Disordered" evidence="1">
    <location>
        <begin position="596"/>
        <end position="619"/>
    </location>
</feature>
<accession>X6P2T5</accession>
<comment type="caution">
    <text evidence="4">The sequence shown here is derived from an EMBL/GenBank/DDBJ whole genome shotgun (WGS) entry which is preliminary data.</text>
</comment>
<feature type="region of interest" description="Disordered" evidence="1">
    <location>
        <begin position="348"/>
        <end position="390"/>
    </location>
</feature>
<evidence type="ECO:0000259" key="2">
    <source>
        <dbReference type="Pfam" id="PF14694"/>
    </source>
</evidence>
<feature type="non-terminal residue" evidence="4">
    <location>
        <position position="1"/>
    </location>
</feature>
<dbReference type="EMBL" id="ASPP01004246">
    <property type="protein sequence ID" value="ETO32374.1"/>
    <property type="molecule type" value="Genomic_DNA"/>
</dbReference>
<feature type="domain" description="Protein Lines C-terminal" evidence="3">
    <location>
        <begin position="537"/>
        <end position="572"/>
    </location>
</feature>
<dbReference type="Pfam" id="PF14694">
    <property type="entry name" value="LINES_N"/>
    <property type="match status" value="1"/>
</dbReference>
<evidence type="ECO:0000256" key="1">
    <source>
        <dbReference type="SAM" id="MobiDB-lite"/>
    </source>
</evidence>
<feature type="compositionally biased region" description="Low complexity" evidence="1">
    <location>
        <begin position="19"/>
        <end position="37"/>
    </location>
</feature>
<evidence type="ECO:0000259" key="3">
    <source>
        <dbReference type="Pfam" id="PF14695"/>
    </source>
</evidence>
<feature type="compositionally biased region" description="Basic and acidic residues" evidence="1">
    <location>
        <begin position="1"/>
        <end position="17"/>
    </location>
</feature>
<dbReference type="Pfam" id="PF14695">
    <property type="entry name" value="LINES_C"/>
    <property type="match status" value="1"/>
</dbReference>
<evidence type="ECO:0000313" key="4">
    <source>
        <dbReference type="EMBL" id="ETO32374.1"/>
    </source>
</evidence>
<dbReference type="InterPro" id="IPR032794">
    <property type="entry name" value="LINES_N"/>
</dbReference>
<protein>
    <submittedName>
        <fullName evidence="4">Uncharacterized protein</fullName>
    </submittedName>
</protein>
<name>X6P2T5_RETFI</name>
<feature type="region of interest" description="Disordered" evidence="1">
    <location>
        <begin position="1"/>
        <end position="108"/>
    </location>
</feature>
<feature type="compositionally biased region" description="Basic and acidic residues" evidence="1">
    <location>
        <begin position="38"/>
        <end position="50"/>
    </location>
</feature>
<dbReference type="PANTHER" id="PTHR16057:SF1">
    <property type="entry name" value="PROTEIN LINES HOMOLOG 1"/>
    <property type="match status" value="1"/>
</dbReference>
<sequence>KDKEKEKDKDKNKDKGIDTATSTPASPTNETNTPSNNEIKDHNGQIHDINENNENNGNNENNTNNEKANVKTLSIKIDIDDNNNEEEEKAHRVKEDSESDDEQKHKEKIKKLASEPYSINWNNRLYSAMRVLTSIVESEDVHDDCVVALDEWFETVCMDLLHRCSKAGYGILEAFLQLLKAILYRFAQHNDKLEDSNVANLLCEKPKYLLEIITRQTSTLVTRAIALELCPLLMVTSNNSEAFAQQCLLTVLDDGRFNPFEPGDINMTRTFHHGVEGEGKDEGKLRSINPDNPWARGYTINENISSLLFHTMNPVFIDRESVMRLTFMTVLKAMNTLLARIEQMEIELERRETTQTQTDDKDDGETEDESQPRTTSSTPNALPVASKSPRTPLSIVTDDYLLDDWQAVDRLEGEFDNTTARKIRNFFSRDASYTRHRILEMCCEEDDVLIDVLLELLMIETALRRSNSRLAKRIRYLFDPFLLLHDFIELVDADHSLLLDWMIGNETSFTEYLIRFCKRMTLNWHPTNADAGQVNRVMGILIRLRMHVQTLHERKLFPFSPKPLLKAMEKMEFCYESNEGAYSHVSQMWTDVQSGVDASKKKKEETEKESKENAPNAAKKINKVKVSELFLQNVKNKPAEDEVNKNSTKKGITIKPVANNEDQSEVSKKTGKKQARSKKIATTEEGQSAATKLDAILHKHKTGEGVSKLQ</sequence>
<dbReference type="InterPro" id="IPR024875">
    <property type="entry name" value="Protein_Lines"/>
</dbReference>
<dbReference type="InterPro" id="IPR029415">
    <property type="entry name" value="Lines_C"/>
</dbReference>
<feature type="domain" description="Protein Lines N-terminal" evidence="2">
    <location>
        <begin position="438"/>
        <end position="525"/>
    </location>
</feature>
<dbReference type="PANTHER" id="PTHR16057">
    <property type="entry name" value="WINS1, 2 PROTEIN"/>
    <property type="match status" value="1"/>
</dbReference>
<dbReference type="AlphaFoldDB" id="X6P2T5"/>
<feature type="compositionally biased region" description="Basic residues" evidence="1">
    <location>
        <begin position="669"/>
        <end position="679"/>
    </location>
</feature>
<dbReference type="OrthoDB" id="8251209at2759"/>
<feature type="compositionally biased region" description="Basic and acidic residues" evidence="1">
    <location>
        <begin position="88"/>
        <end position="108"/>
    </location>
</feature>
<reference evidence="4 5" key="1">
    <citation type="journal article" date="2013" name="Curr. Biol.">
        <title>The Genome of the Foraminiferan Reticulomyxa filosa.</title>
        <authorList>
            <person name="Glockner G."/>
            <person name="Hulsmann N."/>
            <person name="Schleicher M."/>
            <person name="Noegel A.A."/>
            <person name="Eichinger L."/>
            <person name="Gallinger C."/>
            <person name="Pawlowski J."/>
            <person name="Sierra R."/>
            <person name="Euteneuer U."/>
            <person name="Pillet L."/>
            <person name="Moustafa A."/>
            <person name="Platzer M."/>
            <person name="Groth M."/>
            <person name="Szafranski K."/>
            <person name="Schliwa M."/>
        </authorList>
    </citation>
    <scope>NUCLEOTIDE SEQUENCE [LARGE SCALE GENOMIC DNA]</scope>
</reference>
<proteinExistence type="predicted"/>
<feature type="compositionally biased region" description="Low complexity" evidence="1">
    <location>
        <begin position="52"/>
        <end position="66"/>
    </location>
</feature>
<dbReference type="Proteomes" id="UP000023152">
    <property type="component" value="Unassembled WGS sequence"/>
</dbReference>
<organism evidence="4 5">
    <name type="scientific">Reticulomyxa filosa</name>
    <dbReference type="NCBI Taxonomy" id="46433"/>
    <lineage>
        <taxon>Eukaryota</taxon>
        <taxon>Sar</taxon>
        <taxon>Rhizaria</taxon>
        <taxon>Retaria</taxon>
        <taxon>Foraminifera</taxon>
        <taxon>Monothalamids</taxon>
        <taxon>Reticulomyxidae</taxon>
        <taxon>Reticulomyxa</taxon>
    </lineage>
</organism>
<evidence type="ECO:0000313" key="5">
    <source>
        <dbReference type="Proteomes" id="UP000023152"/>
    </source>
</evidence>
<feature type="compositionally biased region" description="Basic and acidic residues" evidence="1">
    <location>
        <begin position="598"/>
        <end position="612"/>
    </location>
</feature>
<gene>
    <name evidence="4" type="ORF">RFI_04741</name>
</gene>
<keyword evidence="5" id="KW-1185">Reference proteome</keyword>
<feature type="region of interest" description="Disordered" evidence="1">
    <location>
        <begin position="637"/>
        <end position="688"/>
    </location>
</feature>
<feature type="compositionally biased region" description="Acidic residues" evidence="1">
    <location>
        <begin position="360"/>
        <end position="369"/>
    </location>
</feature>